<dbReference type="HOGENOM" id="CLU_1259533_0_0_5"/>
<dbReference type="AlphaFoldDB" id="A0A077AYF3"/>
<protein>
    <recommendedName>
        <fullName evidence="4">Autotransporter domain-containing protein</fullName>
    </recommendedName>
</protein>
<reference evidence="2 3" key="1">
    <citation type="submission" date="2014-07" db="EMBL/GenBank/DDBJ databases">
        <title>Comparative genomic insights into amoeba endosymbionts belonging to the families of Holosporaceae and Candidatus Midichloriaceae within Rickettsiales.</title>
        <authorList>
            <person name="Wang Z."/>
            <person name="Wu M."/>
        </authorList>
    </citation>
    <scope>NUCLEOTIDE SEQUENCE [LARGE SCALE GENOMIC DNA]</scope>
    <source>
        <strain evidence="2">PRA3</strain>
    </source>
</reference>
<accession>A0A077AYF3</accession>
<evidence type="ECO:0008006" key="4">
    <source>
        <dbReference type="Google" id="ProtNLM"/>
    </source>
</evidence>
<dbReference type="Pfam" id="PF12951">
    <property type="entry name" value="PATR"/>
    <property type="match status" value="1"/>
</dbReference>
<dbReference type="InterPro" id="IPR012332">
    <property type="entry name" value="Autotransporter_pectin_lyase_C"/>
</dbReference>
<dbReference type="RefSeq" id="WP_038465260.1">
    <property type="nucleotide sequence ID" value="NZ_CP008941.1"/>
</dbReference>
<dbReference type="NCBIfam" id="TIGR02601">
    <property type="entry name" value="autotrns_rpt"/>
    <property type="match status" value="1"/>
</dbReference>
<gene>
    <name evidence="2" type="ORF">ID47_07925</name>
</gene>
<evidence type="ECO:0000313" key="2">
    <source>
        <dbReference type="EMBL" id="AIK96663.1"/>
    </source>
</evidence>
<dbReference type="Proteomes" id="UP000028926">
    <property type="component" value="Chromosome"/>
</dbReference>
<proteinExistence type="predicted"/>
<evidence type="ECO:0000313" key="3">
    <source>
        <dbReference type="Proteomes" id="UP000028926"/>
    </source>
</evidence>
<dbReference type="eggNOG" id="COG4625">
    <property type="taxonomic scope" value="Bacteria"/>
</dbReference>
<organism evidence="2 3">
    <name type="scientific">Candidatus Odyssella acanthamoebae</name>
    <dbReference type="NCBI Taxonomy" id="91604"/>
    <lineage>
        <taxon>Bacteria</taxon>
        <taxon>Pseudomonadati</taxon>
        <taxon>Pseudomonadota</taxon>
        <taxon>Alphaproteobacteria</taxon>
        <taxon>Holosporales</taxon>
        <taxon>Candidatus Paracaedibacteraceae</taxon>
        <taxon>Candidatus Odyssella</taxon>
    </lineage>
</organism>
<keyword evidence="3" id="KW-1185">Reference proteome</keyword>
<name>A0A077AYF3_9PROT</name>
<dbReference type="SUPFAM" id="SSF51126">
    <property type="entry name" value="Pectin lyase-like"/>
    <property type="match status" value="1"/>
</dbReference>
<dbReference type="Gene3D" id="2.160.20.20">
    <property type="match status" value="1"/>
</dbReference>
<keyword evidence="1" id="KW-0732">Signal</keyword>
<dbReference type="InterPro" id="IPR011050">
    <property type="entry name" value="Pectin_lyase_fold/virulence"/>
</dbReference>
<sequence length="219" mass="22302">MVFNRSNSVTYAGTISGNGSVTKQGSGKLTLTGNSNTFSGTTIVVAGELAVTGSLGNSDVTIQNGASLSGTGSINSATFEPGATYVAKIALNDSSEYLTVNASTSLTPATLLITAEAGTYTVGNTYTVLQGFIPANTAFNSVSVTGASLSYKVNYSYGAGGNVRLTIKSPVIPESTVSGNANIVARYLNTHAPTSLRETLIKLPSDQLTKALNELSPAA</sequence>
<evidence type="ECO:0000256" key="1">
    <source>
        <dbReference type="ARBA" id="ARBA00022729"/>
    </source>
</evidence>
<dbReference type="STRING" id="91604.ID47_07925"/>
<dbReference type="KEGG" id="paca:ID47_07925"/>
<dbReference type="EMBL" id="CP008941">
    <property type="protein sequence ID" value="AIK96663.1"/>
    <property type="molecule type" value="Genomic_DNA"/>
</dbReference>
<dbReference type="InterPro" id="IPR013425">
    <property type="entry name" value="Autotrns_rpt"/>
</dbReference>